<evidence type="ECO:0000259" key="4">
    <source>
        <dbReference type="Pfam" id="PF05726"/>
    </source>
</evidence>
<dbReference type="InterPro" id="IPR014710">
    <property type="entry name" value="RmlC-like_jellyroll"/>
</dbReference>
<gene>
    <name evidence="5" type="ordered locus">Pogu_1064</name>
</gene>
<dbReference type="InterPro" id="IPR008778">
    <property type="entry name" value="Pirin_C_dom"/>
</dbReference>
<dbReference type="Pfam" id="PF05726">
    <property type="entry name" value="Pirin_C"/>
    <property type="match status" value="1"/>
</dbReference>
<organism evidence="5 6">
    <name type="scientific">Pyrobaculum oguniense (strain DSM 13380 / JCM 10595 / TE7)</name>
    <dbReference type="NCBI Taxonomy" id="698757"/>
    <lineage>
        <taxon>Archaea</taxon>
        <taxon>Thermoproteota</taxon>
        <taxon>Thermoprotei</taxon>
        <taxon>Thermoproteales</taxon>
        <taxon>Thermoproteaceae</taxon>
        <taxon>Pyrobaculum</taxon>
    </lineage>
</organism>
<evidence type="ECO:0000256" key="2">
    <source>
        <dbReference type="RuleBase" id="RU003457"/>
    </source>
</evidence>
<dbReference type="STRING" id="698757.Pogu_1064"/>
<evidence type="ECO:0000313" key="6">
    <source>
        <dbReference type="Proteomes" id="UP000009062"/>
    </source>
</evidence>
<reference evidence="5 6" key="1">
    <citation type="journal article" date="2012" name="Stand. Genomic Sci.">
        <title>Complete genome sequence of Pyrobaculum oguniense.</title>
        <authorList>
            <person name="Bernick D.L."/>
            <person name="Karplus K."/>
            <person name="Lui L.M."/>
            <person name="Coker J.K."/>
            <person name="Murphy J.N."/>
            <person name="Chan P.P."/>
            <person name="Cozen A.E."/>
            <person name="Lowe T.M."/>
        </authorList>
    </citation>
    <scope>NUCLEOTIDE SEQUENCE [LARGE SCALE GENOMIC DNA]</scope>
    <source>
        <strain evidence="5 6">TE7</strain>
    </source>
</reference>
<dbReference type="Pfam" id="PF02678">
    <property type="entry name" value="Pirin"/>
    <property type="match status" value="1"/>
</dbReference>
<name>H6Q8K9_PYROT</name>
<evidence type="ECO:0000256" key="1">
    <source>
        <dbReference type="ARBA" id="ARBA00008416"/>
    </source>
</evidence>
<sequence>MYMARVEYVLRGNWIRDGAGVKLYRVFGGIDLAELTDPFLLLDHFGSRYPHEYLMGFPWHPHRGIETVTYLLKGEVKHADSTGVEGVIRSGDVQWMTAGSGIFHEEMPRPERIQRGDVVEEDPEVSGFQLWVNLPRRRKMADPSYKNIRREALPRLRTDEGAEVVLIAGRLYEPGTGVVAGPASDLHTPVVYMDVRLASGSTFEFEAKDGYTVLAYVHGGRISLNGRSIGVGEFAIFDREGGPIRAEGEGRFLLLSGRPLGEPIAWRGPIVMNTWDEIWQAFRELKEGTFIKKKASVDDYW</sequence>
<dbReference type="eggNOG" id="arCOG02935">
    <property type="taxonomic scope" value="Archaea"/>
</dbReference>
<dbReference type="CDD" id="cd02247">
    <property type="entry name" value="cupin_pirin_C"/>
    <property type="match status" value="1"/>
</dbReference>
<dbReference type="AlphaFoldDB" id="H6Q8K9"/>
<dbReference type="Gene3D" id="2.60.120.10">
    <property type="entry name" value="Jelly Rolls"/>
    <property type="match status" value="2"/>
</dbReference>
<dbReference type="InterPro" id="IPR011051">
    <property type="entry name" value="RmlC_Cupin_sf"/>
</dbReference>
<feature type="domain" description="Pirin N-terminal" evidence="3">
    <location>
        <begin position="21"/>
        <end position="132"/>
    </location>
</feature>
<feature type="domain" description="Pirin C-terminal" evidence="4">
    <location>
        <begin position="192"/>
        <end position="290"/>
    </location>
</feature>
<comment type="similarity">
    <text evidence="1 2">Belongs to the pirin family.</text>
</comment>
<dbReference type="PIRSF" id="PIRSF006232">
    <property type="entry name" value="Pirin"/>
    <property type="match status" value="1"/>
</dbReference>
<keyword evidence="6" id="KW-1185">Reference proteome</keyword>
<proteinExistence type="inferred from homology"/>
<dbReference type="EMBL" id="CP003316">
    <property type="protein sequence ID" value="AFA39091.1"/>
    <property type="molecule type" value="Genomic_DNA"/>
</dbReference>
<dbReference type="Proteomes" id="UP000009062">
    <property type="component" value="Chromosome"/>
</dbReference>
<dbReference type="SUPFAM" id="SSF51182">
    <property type="entry name" value="RmlC-like cupins"/>
    <property type="match status" value="1"/>
</dbReference>
<protein>
    <submittedName>
        <fullName evidence="5">Pirin-related protein</fullName>
    </submittedName>
</protein>
<evidence type="ECO:0000313" key="5">
    <source>
        <dbReference type="EMBL" id="AFA39091.1"/>
    </source>
</evidence>
<dbReference type="CDD" id="cd02909">
    <property type="entry name" value="cupin_pirin_N"/>
    <property type="match status" value="1"/>
</dbReference>
<dbReference type="KEGG" id="pog:Pogu_1064"/>
<dbReference type="InterPro" id="IPR012093">
    <property type="entry name" value="Pirin"/>
</dbReference>
<dbReference type="PANTHER" id="PTHR13903">
    <property type="entry name" value="PIRIN-RELATED"/>
    <property type="match status" value="1"/>
</dbReference>
<dbReference type="HOGENOM" id="CLU_045717_5_0_2"/>
<accession>H6Q8K9</accession>
<dbReference type="InterPro" id="IPR003829">
    <property type="entry name" value="Pirin_N_dom"/>
</dbReference>
<dbReference type="PANTHER" id="PTHR13903:SF8">
    <property type="entry name" value="PIRIN"/>
    <property type="match status" value="1"/>
</dbReference>
<evidence type="ECO:0000259" key="3">
    <source>
        <dbReference type="Pfam" id="PF02678"/>
    </source>
</evidence>